<evidence type="ECO:0000256" key="1">
    <source>
        <dbReference type="ARBA" id="ARBA00006484"/>
    </source>
</evidence>
<dbReference type="CDD" id="cd05233">
    <property type="entry name" value="SDR_c"/>
    <property type="match status" value="1"/>
</dbReference>
<evidence type="ECO:0000256" key="3">
    <source>
        <dbReference type="ARBA" id="ARBA00023002"/>
    </source>
</evidence>
<dbReference type="InterPro" id="IPR020904">
    <property type="entry name" value="Sc_DH/Rdtase_CS"/>
</dbReference>
<reference evidence="4 5" key="1">
    <citation type="submission" date="2024-03" db="EMBL/GenBank/DDBJ databases">
        <title>Bacilli Hybrid Assemblies.</title>
        <authorList>
            <person name="Kovac J."/>
        </authorList>
    </citation>
    <scope>NUCLEOTIDE SEQUENCE [LARGE SCALE GENOMIC DNA]</scope>
    <source>
        <strain evidence="4 5">FSL R7-0666</strain>
    </source>
</reference>
<dbReference type="NCBIfam" id="NF005559">
    <property type="entry name" value="PRK07231.1"/>
    <property type="match status" value="1"/>
</dbReference>
<dbReference type="InterPro" id="IPR002347">
    <property type="entry name" value="SDR_fam"/>
</dbReference>
<comment type="subunit">
    <text evidence="2">Homotetramer.</text>
</comment>
<dbReference type="PROSITE" id="PS00061">
    <property type="entry name" value="ADH_SHORT"/>
    <property type="match status" value="1"/>
</dbReference>
<dbReference type="PRINTS" id="PR00081">
    <property type="entry name" value="GDHRDH"/>
</dbReference>
<proteinExistence type="inferred from homology"/>
<dbReference type="Proteomes" id="UP001418796">
    <property type="component" value="Unassembled WGS sequence"/>
</dbReference>
<dbReference type="InterPro" id="IPR036291">
    <property type="entry name" value="NAD(P)-bd_dom_sf"/>
</dbReference>
<name>A0ABU9VMS9_9BACI</name>
<evidence type="ECO:0000256" key="2">
    <source>
        <dbReference type="ARBA" id="ARBA00011881"/>
    </source>
</evidence>
<dbReference type="Gene3D" id="3.40.50.720">
    <property type="entry name" value="NAD(P)-binding Rossmann-like Domain"/>
    <property type="match status" value="1"/>
</dbReference>
<accession>A0ABU9VMS9</accession>
<evidence type="ECO:0000313" key="5">
    <source>
        <dbReference type="Proteomes" id="UP001418796"/>
    </source>
</evidence>
<comment type="caution">
    <text evidence="4">The sequence shown here is derived from an EMBL/GenBank/DDBJ whole genome shotgun (WGS) entry which is preliminary data.</text>
</comment>
<gene>
    <name evidence="4" type="ORF">MKY91_18805</name>
</gene>
<dbReference type="EMBL" id="JBCITK010000001">
    <property type="protein sequence ID" value="MEN0645216.1"/>
    <property type="molecule type" value="Genomic_DNA"/>
</dbReference>
<comment type="similarity">
    <text evidence="1">Belongs to the short-chain dehydrogenases/reductases (SDR) family.</text>
</comment>
<sequence>MRLNQKVAIVTGASQGIGEGIIRTFTREGARVIVADVNKELGEQLVQELAEAHIEAHFVETDVSKEEQVKALIAKTVEVFGGVDILVNNAAVTVRKSVEDTSFEEWQQILGVNLTGAFLCSKYVIPEMKKRGGGAIVNIASWHAEKTITRLAAYAASKGGLTALTRQMSLDLGPHNIRVNAVCPSTVDTPLLEKTFASLDDPEEAFNQTLQFQPFGRIGTVDDIANACLFMVSDEASYVSGQTLMVDGAAINKIARPLMFD</sequence>
<dbReference type="SUPFAM" id="SSF51735">
    <property type="entry name" value="NAD(P)-binding Rossmann-fold domains"/>
    <property type="match status" value="1"/>
</dbReference>
<dbReference type="PANTHER" id="PTHR43639">
    <property type="entry name" value="OXIDOREDUCTASE, SHORT-CHAIN DEHYDROGENASE/REDUCTASE FAMILY (AFU_ORTHOLOGUE AFUA_5G02870)"/>
    <property type="match status" value="1"/>
</dbReference>
<dbReference type="PRINTS" id="PR00080">
    <property type="entry name" value="SDRFAMILY"/>
</dbReference>
<evidence type="ECO:0000313" key="4">
    <source>
        <dbReference type="EMBL" id="MEN0645216.1"/>
    </source>
</evidence>
<dbReference type="Pfam" id="PF13561">
    <property type="entry name" value="adh_short_C2"/>
    <property type="match status" value="1"/>
</dbReference>
<dbReference type="RefSeq" id="WP_343131812.1">
    <property type="nucleotide sequence ID" value="NZ_JBCITK010000001.1"/>
</dbReference>
<dbReference type="PANTHER" id="PTHR43639:SF1">
    <property type="entry name" value="SHORT-CHAIN DEHYDROGENASE_REDUCTASE FAMILY PROTEIN"/>
    <property type="match status" value="1"/>
</dbReference>
<keyword evidence="3" id="KW-0560">Oxidoreductase</keyword>
<organism evidence="4 5">
    <name type="scientific">Alkalicoccobacillus gibsonii</name>
    <dbReference type="NCBI Taxonomy" id="79881"/>
    <lineage>
        <taxon>Bacteria</taxon>
        <taxon>Bacillati</taxon>
        <taxon>Bacillota</taxon>
        <taxon>Bacilli</taxon>
        <taxon>Bacillales</taxon>
        <taxon>Bacillaceae</taxon>
        <taxon>Alkalicoccobacillus</taxon>
    </lineage>
</organism>
<keyword evidence="5" id="KW-1185">Reference proteome</keyword>
<protein>
    <submittedName>
        <fullName evidence="4">SDR family oxidoreductase</fullName>
    </submittedName>
</protein>